<dbReference type="EMBL" id="DSCQ01000025">
    <property type="protein sequence ID" value="HET20879.1"/>
    <property type="molecule type" value="Genomic_DNA"/>
</dbReference>
<protein>
    <submittedName>
        <fullName evidence="1">Uncharacterized protein</fullName>
    </submittedName>
</protein>
<organism evidence="1">
    <name type="scientific">Archaeoglobus fulgidus</name>
    <dbReference type="NCBI Taxonomy" id="2234"/>
    <lineage>
        <taxon>Archaea</taxon>
        <taxon>Methanobacteriati</taxon>
        <taxon>Methanobacteriota</taxon>
        <taxon>Archaeoglobi</taxon>
        <taxon>Archaeoglobales</taxon>
        <taxon>Archaeoglobaceae</taxon>
        <taxon>Archaeoglobus</taxon>
    </lineage>
</organism>
<comment type="caution">
    <text evidence="1">The sequence shown here is derived from an EMBL/GenBank/DDBJ whole genome shotgun (WGS) entry which is preliminary data.</text>
</comment>
<dbReference type="AlphaFoldDB" id="A0A7C2N864"/>
<reference evidence="1" key="1">
    <citation type="journal article" date="2020" name="mSystems">
        <title>Genome- and Community-Level Interaction Insights into Carbon Utilization and Element Cycling Functions of Hydrothermarchaeota in Hydrothermal Sediment.</title>
        <authorList>
            <person name="Zhou Z."/>
            <person name="Liu Y."/>
            <person name="Xu W."/>
            <person name="Pan J."/>
            <person name="Luo Z.H."/>
            <person name="Li M."/>
        </authorList>
    </citation>
    <scope>NUCLEOTIDE SEQUENCE [LARGE SCALE GENOMIC DNA]</scope>
    <source>
        <strain evidence="1">SpSt-12</strain>
    </source>
</reference>
<sequence>MKVCPECGNKLKELEYRYAATFYIYERVFFDRGRLGCEEVEKKLIDVFEEAFHCPECGKMITDDYDEAVEILKSNDE</sequence>
<proteinExistence type="predicted"/>
<gene>
    <name evidence="1" type="ORF">ENN70_01985</name>
</gene>
<name>A0A7C2N864_ARCFL</name>
<accession>A0A7C2N864</accession>
<evidence type="ECO:0000313" key="1">
    <source>
        <dbReference type="EMBL" id="HET20879.1"/>
    </source>
</evidence>